<name>A0A6J5X6R6_PRUAR</name>
<evidence type="ECO:0000313" key="2">
    <source>
        <dbReference type="Proteomes" id="UP000507245"/>
    </source>
</evidence>
<proteinExistence type="predicted"/>
<accession>A0A6J5X6R6</accession>
<dbReference type="Proteomes" id="UP000507245">
    <property type="component" value="Unassembled WGS sequence"/>
</dbReference>
<gene>
    <name evidence="1" type="ORF">ORAREDHAP_LOCUS30841</name>
</gene>
<sequence length="63" mass="7293">MGFARNWVMMVMRCISWVEFAIIVNGKAGDDFKSTRGICQPWVTGLLERWILFKAWPLIVVGF</sequence>
<protein>
    <submittedName>
        <fullName evidence="1">Uncharacterized protein</fullName>
    </submittedName>
</protein>
<organism evidence="1 2">
    <name type="scientific">Prunus armeniaca</name>
    <name type="common">Apricot</name>
    <name type="synonym">Armeniaca vulgaris</name>
    <dbReference type="NCBI Taxonomy" id="36596"/>
    <lineage>
        <taxon>Eukaryota</taxon>
        <taxon>Viridiplantae</taxon>
        <taxon>Streptophyta</taxon>
        <taxon>Embryophyta</taxon>
        <taxon>Tracheophyta</taxon>
        <taxon>Spermatophyta</taxon>
        <taxon>Magnoliopsida</taxon>
        <taxon>eudicotyledons</taxon>
        <taxon>Gunneridae</taxon>
        <taxon>Pentapetalae</taxon>
        <taxon>rosids</taxon>
        <taxon>fabids</taxon>
        <taxon>Rosales</taxon>
        <taxon>Rosaceae</taxon>
        <taxon>Amygdaloideae</taxon>
        <taxon>Amygdaleae</taxon>
        <taxon>Prunus</taxon>
    </lineage>
</organism>
<dbReference type="OrthoDB" id="1932527at2759"/>
<evidence type="ECO:0000313" key="1">
    <source>
        <dbReference type="EMBL" id="CAB4309570.1"/>
    </source>
</evidence>
<reference evidence="2" key="1">
    <citation type="journal article" date="2020" name="Genome Biol.">
        <title>Gamete binning: chromosome-level and haplotype-resolved genome assembly enabled by high-throughput single-cell sequencing of gamete genomes.</title>
        <authorList>
            <person name="Campoy J.A."/>
            <person name="Sun H."/>
            <person name="Goel M."/>
            <person name="Jiao W.-B."/>
            <person name="Folz-Donahue K."/>
            <person name="Wang N."/>
            <person name="Rubio M."/>
            <person name="Liu C."/>
            <person name="Kukat C."/>
            <person name="Ruiz D."/>
            <person name="Huettel B."/>
            <person name="Schneeberger K."/>
        </authorList>
    </citation>
    <scope>NUCLEOTIDE SEQUENCE [LARGE SCALE GENOMIC DNA]</scope>
    <source>
        <strain evidence="2">cv. Rojo Pasion</strain>
    </source>
</reference>
<dbReference type="EMBL" id="CAEKKB010000005">
    <property type="protein sequence ID" value="CAB4309570.1"/>
    <property type="molecule type" value="Genomic_DNA"/>
</dbReference>
<keyword evidence="2" id="KW-1185">Reference proteome</keyword>
<dbReference type="AlphaFoldDB" id="A0A6J5X6R6"/>